<evidence type="ECO:0000313" key="2">
    <source>
        <dbReference type="Proteomes" id="UP001165289"/>
    </source>
</evidence>
<accession>A0AAV7JAN3</accession>
<dbReference type="Proteomes" id="UP001165289">
    <property type="component" value="Unassembled WGS sequence"/>
</dbReference>
<sequence length="100" mass="11776">MRSFAIFDNTSILLSVPIQPKLPTPTLSPQRPLPIVDSFWSITIREHDVSYRWTDDFEQDDKIAGYKEARRERYKKALQAQKEELGIGENRRKYFYAPIS</sequence>
<organism evidence="1 2">
    <name type="scientific">Oopsacas minuta</name>
    <dbReference type="NCBI Taxonomy" id="111878"/>
    <lineage>
        <taxon>Eukaryota</taxon>
        <taxon>Metazoa</taxon>
        <taxon>Porifera</taxon>
        <taxon>Hexactinellida</taxon>
        <taxon>Hexasterophora</taxon>
        <taxon>Lyssacinosida</taxon>
        <taxon>Leucopsacidae</taxon>
        <taxon>Oopsacas</taxon>
    </lineage>
</organism>
<keyword evidence="2" id="KW-1185">Reference proteome</keyword>
<dbReference type="AlphaFoldDB" id="A0AAV7JAN3"/>
<gene>
    <name evidence="1" type="ORF">LOD99_13031</name>
</gene>
<comment type="caution">
    <text evidence="1">The sequence shown here is derived from an EMBL/GenBank/DDBJ whole genome shotgun (WGS) entry which is preliminary data.</text>
</comment>
<evidence type="ECO:0000313" key="1">
    <source>
        <dbReference type="EMBL" id="KAI6645768.1"/>
    </source>
</evidence>
<protein>
    <submittedName>
        <fullName evidence="1">Uncharacterized protein</fullName>
    </submittedName>
</protein>
<name>A0AAV7JAN3_9METZ</name>
<proteinExistence type="predicted"/>
<reference evidence="1 2" key="1">
    <citation type="journal article" date="2023" name="BMC Biol.">
        <title>The compact genome of the sponge Oopsacas minuta (Hexactinellida) is lacking key metazoan core genes.</title>
        <authorList>
            <person name="Santini S."/>
            <person name="Schenkelaars Q."/>
            <person name="Jourda C."/>
            <person name="Duchesne M."/>
            <person name="Belahbib H."/>
            <person name="Rocher C."/>
            <person name="Selva M."/>
            <person name="Riesgo A."/>
            <person name="Vervoort M."/>
            <person name="Leys S.P."/>
            <person name="Kodjabachian L."/>
            <person name="Le Bivic A."/>
            <person name="Borchiellini C."/>
            <person name="Claverie J.M."/>
            <person name="Renard E."/>
        </authorList>
    </citation>
    <scope>NUCLEOTIDE SEQUENCE [LARGE SCALE GENOMIC DNA]</scope>
    <source>
        <strain evidence="1">SPO-2</strain>
    </source>
</reference>
<dbReference type="EMBL" id="JAKMXF010000365">
    <property type="protein sequence ID" value="KAI6645768.1"/>
    <property type="molecule type" value="Genomic_DNA"/>
</dbReference>